<evidence type="ECO:0000256" key="3">
    <source>
        <dbReference type="SAM" id="MobiDB-lite"/>
    </source>
</evidence>
<evidence type="ECO:0000313" key="4">
    <source>
        <dbReference type="EMBL" id="CAI8057036.1"/>
    </source>
</evidence>
<proteinExistence type="inferred from homology"/>
<dbReference type="InterPro" id="IPR042534">
    <property type="entry name" value="SAP18_sf"/>
</dbReference>
<evidence type="ECO:0000256" key="2">
    <source>
        <dbReference type="ARBA" id="ARBA00030511"/>
    </source>
</evidence>
<evidence type="ECO:0000313" key="5">
    <source>
        <dbReference type="Proteomes" id="UP001174909"/>
    </source>
</evidence>
<dbReference type="PANTHER" id="PTHR13082">
    <property type="entry name" value="SAP18"/>
    <property type="match status" value="1"/>
</dbReference>
<dbReference type="GO" id="GO:0005634">
    <property type="term" value="C:nucleus"/>
    <property type="evidence" value="ECO:0007669"/>
    <property type="project" value="TreeGrafter"/>
</dbReference>
<sequence length="112" mass="13141">MEKGRVREERPRSRSPQARREITKPMSAVEEVIKESPQYVVDREKTCPMLLRVFCSMGRHHRLDEFNRNSVPSNELQIYTWCSISQCRVAIVQKMFYFFALSIVLDGCLVNS</sequence>
<protein>
    <recommendedName>
        <fullName evidence="2">18 kDa Sin3-associated polypeptide</fullName>
    </recommendedName>
</protein>
<dbReference type="PANTHER" id="PTHR13082:SF0">
    <property type="entry name" value="HISTONE DEACETYLASE COMPLEX SUBUNIT SAP18"/>
    <property type="match status" value="1"/>
</dbReference>
<dbReference type="Pfam" id="PF06487">
    <property type="entry name" value="SAP18"/>
    <property type="match status" value="1"/>
</dbReference>
<evidence type="ECO:0000256" key="1">
    <source>
        <dbReference type="ARBA" id="ARBA00009143"/>
    </source>
</evidence>
<dbReference type="AlphaFoldDB" id="A0AA35U1Q3"/>
<dbReference type="InterPro" id="IPR010516">
    <property type="entry name" value="SAP18"/>
</dbReference>
<accession>A0AA35U1Q3</accession>
<dbReference type="Proteomes" id="UP001174909">
    <property type="component" value="Unassembled WGS sequence"/>
</dbReference>
<dbReference type="Gene3D" id="3.10.20.550">
    <property type="entry name" value="ASAP complex, SAP18 subunit"/>
    <property type="match status" value="1"/>
</dbReference>
<comment type="caution">
    <text evidence="4">The sequence shown here is derived from an EMBL/GenBank/DDBJ whole genome shotgun (WGS) entry which is preliminary data.</text>
</comment>
<feature type="region of interest" description="Disordered" evidence="3">
    <location>
        <begin position="1"/>
        <end position="22"/>
    </location>
</feature>
<keyword evidence="5" id="KW-1185">Reference proteome</keyword>
<reference evidence="4" key="1">
    <citation type="submission" date="2023-03" db="EMBL/GenBank/DDBJ databases">
        <authorList>
            <person name="Steffen K."/>
            <person name="Cardenas P."/>
        </authorList>
    </citation>
    <scope>NUCLEOTIDE SEQUENCE</scope>
</reference>
<dbReference type="EMBL" id="CASHTH010004418">
    <property type="protein sequence ID" value="CAI8057036.1"/>
    <property type="molecule type" value="Genomic_DNA"/>
</dbReference>
<organism evidence="4 5">
    <name type="scientific">Geodia barretti</name>
    <name type="common">Barrett's horny sponge</name>
    <dbReference type="NCBI Taxonomy" id="519541"/>
    <lineage>
        <taxon>Eukaryota</taxon>
        <taxon>Metazoa</taxon>
        <taxon>Porifera</taxon>
        <taxon>Demospongiae</taxon>
        <taxon>Heteroscleromorpha</taxon>
        <taxon>Tetractinellida</taxon>
        <taxon>Astrophorina</taxon>
        <taxon>Geodiidae</taxon>
        <taxon>Geodia</taxon>
    </lineage>
</organism>
<name>A0AA35U1Q3_GEOBA</name>
<gene>
    <name evidence="4" type="ORF">GBAR_LOCUS31063</name>
</gene>
<dbReference type="GO" id="GO:0003714">
    <property type="term" value="F:transcription corepressor activity"/>
    <property type="evidence" value="ECO:0007669"/>
    <property type="project" value="TreeGrafter"/>
</dbReference>
<comment type="similarity">
    <text evidence="1">Belongs to the SAP18 family.</text>
</comment>